<dbReference type="KEGG" id="phal:H9I45_05355"/>
<dbReference type="InterPro" id="IPR021314">
    <property type="entry name" value="DUF2911"/>
</dbReference>
<dbReference type="OrthoDB" id="187854at2"/>
<proteinExistence type="predicted"/>
<accession>A0A7L8AIN0</accession>
<feature type="region of interest" description="Disordered" evidence="1">
    <location>
        <begin position="28"/>
        <end position="52"/>
    </location>
</feature>
<dbReference type="RefSeq" id="WP_088353045.1">
    <property type="nucleotide sequence ID" value="NZ_CP061813.1"/>
</dbReference>
<feature type="signal peptide" evidence="2">
    <location>
        <begin position="1"/>
        <end position="25"/>
    </location>
</feature>
<evidence type="ECO:0000313" key="3">
    <source>
        <dbReference type="EMBL" id="QOD61868.1"/>
    </source>
</evidence>
<dbReference type="AlphaFoldDB" id="A0A7L8AIN0"/>
<keyword evidence="2" id="KW-0732">Signal</keyword>
<protein>
    <submittedName>
        <fullName evidence="3">DUF2911 domain-containing protein</fullName>
    </submittedName>
</protein>
<dbReference type="EMBL" id="CP061813">
    <property type="protein sequence ID" value="QOD61868.1"/>
    <property type="molecule type" value="Genomic_DNA"/>
</dbReference>
<dbReference type="Gene3D" id="1.25.40.10">
    <property type="entry name" value="Tetratricopeptide repeat domain"/>
    <property type="match status" value="1"/>
</dbReference>
<dbReference type="PROSITE" id="PS51257">
    <property type="entry name" value="PROKAR_LIPOPROTEIN"/>
    <property type="match status" value="1"/>
</dbReference>
<reference evidence="3 4" key="1">
    <citation type="journal article" date="2016" name="Int. J. Syst. Evol. Microbiol.">
        <title>Polaribacter haliotis sp. nov., isolated from the gut of abalone Haliotis discus hannai.</title>
        <authorList>
            <person name="Kim Y.O."/>
            <person name="Park I.S."/>
            <person name="Park S."/>
            <person name="Nam B.H."/>
            <person name="Park J.M."/>
            <person name="Kim D.G."/>
            <person name="Yoon J.H."/>
        </authorList>
    </citation>
    <scope>NUCLEOTIDE SEQUENCE [LARGE SCALE GENOMIC DNA]</scope>
    <source>
        <strain evidence="3 4">KCTC 52418</strain>
    </source>
</reference>
<sequence>MKKISIKFLSTLTVLTLVFFTSCQNKETKEETPKVETKEETKPAPAARIAAPAPSPFSTLEQKVGLTDVTVEYSRPNMRGRTIFGDLVPYGKTWRTGANANTKVTFGTDVTVNGKNVEKGTYALYTVPNQKSWDIMLYKDADNWGNPKEWDDAKVVASVAADVVKMPMKIETFTITLDDLTNNSGVIGILWEDVYVGLPIEVPTSKMVMASIDEVMKGSPNARAYYDAAVYLKSENKDIDKAVTWVDKAIEMSKDDPKFYMLRQQSLIHAKAGKTATAIAAAKQSLELAKKAGNDDYVKMNEDSLKEWGAK</sequence>
<organism evidence="3 4">
    <name type="scientific">Polaribacter haliotis</name>
    <dbReference type="NCBI Taxonomy" id="1888915"/>
    <lineage>
        <taxon>Bacteria</taxon>
        <taxon>Pseudomonadati</taxon>
        <taxon>Bacteroidota</taxon>
        <taxon>Flavobacteriia</taxon>
        <taxon>Flavobacteriales</taxon>
        <taxon>Flavobacteriaceae</taxon>
    </lineage>
</organism>
<dbReference type="InterPro" id="IPR011990">
    <property type="entry name" value="TPR-like_helical_dom_sf"/>
</dbReference>
<feature type="compositionally biased region" description="Low complexity" evidence="1">
    <location>
        <begin position="43"/>
        <end position="52"/>
    </location>
</feature>
<evidence type="ECO:0000256" key="1">
    <source>
        <dbReference type="SAM" id="MobiDB-lite"/>
    </source>
</evidence>
<feature type="compositionally biased region" description="Basic and acidic residues" evidence="1">
    <location>
        <begin position="28"/>
        <end position="42"/>
    </location>
</feature>
<name>A0A7L8AIN0_9FLAO</name>
<gene>
    <name evidence="3" type="ORF">H9I45_05355</name>
</gene>
<evidence type="ECO:0000313" key="4">
    <source>
        <dbReference type="Proteomes" id="UP000516764"/>
    </source>
</evidence>
<dbReference type="Pfam" id="PF11138">
    <property type="entry name" value="DUF2911"/>
    <property type="match status" value="1"/>
</dbReference>
<evidence type="ECO:0000256" key="2">
    <source>
        <dbReference type="SAM" id="SignalP"/>
    </source>
</evidence>
<dbReference type="SUPFAM" id="SSF81901">
    <property type="entry name" value="HCP-like"/>
    <property type="match status" value="1"/>
</dbReference>
<keyword evidence="4" id="KW-1185">Reference proteome</keyword>
<dbReference type="Proteomes" id="UP000516764">
    <property type="component" value="Chromosome"/>
</dbReference>
<feature type="chain" id="PRO_5032909257" evidence="2">
    <location>
        <begin position="26"/>
        <end position="311"/>
    </location>
</feature>